<evidence type="ECO:0000313" key="2">
    <source>
        <dbReference type="EMBL" id="EIM76461.1"/>
    </source>
</evidence>
<evidence type="ECO:0000313" key="3">
    <source>
        <dbReference type="Proteomes" id="UP000005551"/>
    </source>
</evidence>
<dbReference type="PROSITE" id="PS51257">
    <property type="entry name" value="PROKAR_LIPOPROTEIN"/>
    <property type="match status" value="1"/>
</dbReference>
<keyword evidence="3" id="KW-1185">Reference proteome</keyword>
<dbReference type="Pfam" id="PF13970">
    <property type="entry name" value="DUF4221"/>
    <property type="match status" value="1"/>
</dbReference>
<comment type="caution">
    <text evidence="2">The sequence shown here is derived from an EMBL/GenBank/DDBJ whole genome shotgun (WGS) entry which is preliminary data.</text>
</comment>
<proteinExistence type="predicted"/>
<dbReference type="AlphaFoldDB" id="I5C3Q9"/>
<dbReference type="Proteomes" id="UP000005551">
    <property type="component" value="Unassembled WGS sequence"/>
</dbReference>
<feature type="signal peptide" evidence="1">
    <location>
        <begin position="1"/>
        <end position="28"/>
    </location>
</feature>
<protein>
    <recommendedName>
        <fullName evidence="4">DUF4221 domain-containing protein</fullName>
    </recommendedName>
</protein>
<organism evidence="2 3">
    <name type="scientific">Nitritalea halalkaliphila LW7</name>
    <dbReference type="NCBI Taxonomy" id="1189621"/>
    <lineage>
        <taxon>Bacteria</taxon>
        <taxon>Pseudomonadati</taxon>
        <taxon>Bacteroidota</taxon>
        <taxon>Cytophagia</taxon>
        <taxon>Cytophagales</taxon>
        <taxon>Cyclobacteriaceae</taxon>
        <taxon>Nitritalea</taxon>
    </lineage>
</organism>
<feature type="chain" id="PRO_5005684695" description="DUF4221 domain-containing protein" evidence="1">
    <location>
        <begin position="29"/>
        <end position="398"/>
    </location>
</feature>
<sequence>MYPMIYKKRNTLASLLPSLLPLAFLGYACGGSDSSSSSGGLSDFSLTIDTVFVDSGEEFLLSPKLGMSYDFSHDGSEMVYYDYQTRILEIISLKDMRLVSKKQQDGDGPNSLGFFVNFLGPVSDGLYYTTATYQPFRFLNPHTGEVEKQIRSFEESFEKIDWEEKLFFNPAVTFEKNGQVAWSISGKSGSFMPSYLTRMDLQKEELKAIPIEALADYAGFSLSFSTEGSSTARIPGFHILPIQEGVLIGNSIDADMLIYEVAKDTLRKLPVPESRFQMAIQQKPPVTEVESMERFQELSKDIAQNWYLGDFIADEKEKKLYRLARRSKSKQVEEEEAPKNEMEMVLLVFDLENLRLLGEVEIGKVEDYAAGGLFMMEPFIFRLIGTMNWPLFVSGCSK</sequence>
<dbReference type="STRING" id="1189621.A3SI_09687"/>
<dbReference type="EMBL" id="AJYA01000020">
    <property type="protein sequence ID" value="EIM76461.1"/>
    <property type="molecule type" value="Genomic_DNA"/>
</dbReference>
<name>I5C3Q9_9BACT</name>
<evidence type="ECO:0000256" key="1">
    <source>
        <dbReference type="SAM" id="SignalP"/>
    </source>
</evidence>
<dbReference type="InterPro" id="IPR025316">
    <property type="entry name" value="DUF4221"/>
</dbReference>
<accession>I5C3Q9</accession>
<gene>
    <name evidence="2" type="ORF">A3SI_09687</name>
</gene>
<reference evidence="2 3" key="1">
    <citation type="submission" date="2012-05" db="EMBL/GenBank/DDBJ databases">
        <title>Genome sequence of Nitritalea halalkaliphila LW7.</title>
        <authorList>
            <person name="Jangir P.K."/>
            <person name="Singh A."/>
            <person name="Shivaji S."/>
            <person name="Sharma R."/>
        </authorList>
    </citation>
    <scope>NUCLEOTIDE SEQUENCE [LARGE SCALE GENOMIC DNA]</scope>
    <source>
        <strain evidence="2 3">LW7</strain>
    </source>
</reference>
<evidence type="ECO:0008006" key="4">
    <source>
        <dbReference type="Google" id="ProtNLM"/>
    </source>
</evidence>
<keyword evidence="1" id="KW-0732">Signal</keyword>